<dbReference type="InterPro" id="IPR027417">
    <property type="entry name" value="P-loop_NTPase"/>
</dbReference>
<evidence type="ECO:0000256" key="2">
    <source>
        <dbReference type="ARBA" id="ARBA00022840"/>
    </source>
</evidence>
<evidence type="ECO:0000259" key="6">
    <source>
        <dbReference type="PROSITE" id="PS50045"/>
    </source>
</evidence>
<dbReference type="Gene3D" id="1.10.8.60">
    <property type="match status" value="1"/>
</dbReference>
<dbReference type="SUPFAM" id="SSF46689">
    <property type="entry name" value="Homeodomain-like"/>
    <property type="match status" value="1"/>
</dbReference>
<keyword evidence="5" id="KW-0804">Transcription</keyword>
<dbReference type="PROSITE" id="PS00688">
    <property type="entry name" value="SIGMA54_INTERACT_3"/>
    <property type="match status" value="1"/>
</dbReference>
<dbReference type="EMBL" id="RIZI01000170">
    <property type="protein sequence ID" value="RNF61069.1"/>
    <property type="molecule type" value="Genomic_DNA"/>
</dbReference>
<keyword evidence="1" id="KW-0547">Nucleotide-binding</keyword>
<dbReference type="Gene3D" id="1.10.10.60">
    <property type="entry name" value="Homeodomain-like"/>
    <property type="match status" value="1"/>
</dbReference>
<dbReference type="InterPro" id="IPR002078">
    <property type="entry name" value="Sigma_54_int"/>
</dbReference>
<dbReference type="InterPro" id="IPR009057">
    <property type="entry name" value="Homeodomain-like_sf"/>
</dbReference>
<accession>A0A3M8QXQ7</accession>
<dbReference type="InterPro" id="IPR025944">
    <property type="entry name" value="Sigma_54_int_dom_CS"/>
</dbReference>
<dbReference type="PANTHER" id="PTHR32071:SF117">
    <property type="entry name" value="PTS-DEPENDENT DIHYDROXYACETONE KINASE OPERON REGULATORY PROTEIN-RELATED"/>
    <property type="match status" value="1"/>
</dbReference>
<keyword evidence="4" id="KW-0238">DNA-binding</keyword>
<evidence type="ECO:0000256" key="5">
    <source>
        <dbReference type="ARBA" id="ARBA00023163"/>
    </source>
</evidence>
<sequence length="374" mass="41083">MGSGQRSRRFGLDNAAALERAVRAGEAESSARHCCALQGRSAALAAVARLAERVAGTDSTVLILGESGSGKELVARCVHRLSPRREGPFVALNCGAIPAELMESELFGHEKGAFTGAVVSRKGRFELAQGGTLFLDEIAEMSAQMQVKLLRILQERRFERVGGSQTIHADVRVVAATHRDLEQRMGDGLFREDLYYRLNVFPIEVPPLRARCEDVPLLAEHFLASLSAQGRERVYLDDEIHQALQTYPWPGNVRELQNLVERLTILYPGQQVGVADLPPRYRPAASVADDPDDPEDERRSLAQVWAEPLALLPAGPFDLKLHLEDIEQALIAQAMAESDQVVARAAQRLGLRRTTLVEKLKKYAGDGRREGLGG</sequence>
<comment type="caution">
    <text evidence="7">The sequence shown here is derived from an EMBL/GenBank/DDBJ whole genome shotgun (WGS) entry which is preliminary data.</text>
</comment>
<dbReference type="Pfam" id="PF02954">
    <property type="entry name" value="HTH_8"/>
    <property type="match status" value="1"/>
</dbReference>
<evidence type="ECO:0000256" key="1">
    <source>
        <dbReference type="ARBA" id="ARBA00022741"/>
    </source>
</evidence>
<dbReference type="PROSITE" id="PS00676">
    <property type="entry name" value="SIGMA54_INTERACT_2"/>
    <property type="match status" value="1"/>
</dbReference>
<dbReference type="PROSITE" id="PS50045">
    <property type="entry name" value="SIGMA54_INTERACT_4"/>
    <property type="match status" value="1"/>
</dbReference>
<feature type="domain" description="Sigma-54 factor interaction" evidence="6">
    <location>
        <begin position="37"/>
        <end position="265"/>
    </location>
</feature>
<dbReference type="InterPro" id="IPR025943">
    <property type="entry name" value="Sigma_54_int_dom_ATP-bd_2"/>
</dbReference>
<dbReference type="GO" id="GO:0005524">
    <property type="term" value="F:ATP binding"/>
    <property type="evidence" value="ECO:0007669"/>
    <property type="project" value="UniProtKB-KW"/>
</dbReference>
<dbReference type="SMART" id="SM00382">
    <property type="entry name" value="AAA"/>
    <property type="match status" value="1"/>
</dbReference>
<dbReference type="AlphaFoldDB" id="A0A3M8QXQ7"/>
<keyword evidence="3" id="KW-0805">Transcription regulation</keyword>
<name>A0A3M8QXQ7_9PROT</name>
<gene>
    <name evidence="7" type="ORF">EC580_08465</name>
</gene>
<dbReference type="Gene3D" id="3.40.50.300">
    <property type="entry name" value="P-loop containing nucleotide triphosphate hydrolases"/>
    <property type="match status" value="1"/>
</dbReference>
<dbReference type="InterPro" id="IPR025662">
    <property type="entry name" value="Sigma_54_int_dom_ATP-bd_1"/>
</dbReference>
<evidence type="ECO:0000256" key="3">
    <source>
        <dbReference type="ARBA" id="ARBA00023015"/>
    </source>
</evidence>
<dbReference type="OrthoDB" id="9761705at2"/>
<proteinExistence type="predicted"/>
<dbReference type="InterPro" id="IPR003593">
    <property type="entry name" value="AAA+_ATPase"/>
</dbReference>
<dbReference type="PANTHER" id="PTHR32071">
    <property type="entry name" value="TRANSCRIPTIONAL REGULATORY PROTEIN"/>
    <property type="match status" value="1"/>
</dbReference>
<protein>
    <submittedName>
        <fullName evidence="7">Sigma-54-dependent Fis family transcriptional regulator</fullName>
    </submittedName>
</protein>
<dbReference type="SUPFAM" id="SSF52540">
    <property type="entry name" value="P-loop containing nucleoside triphosphate hydrolases"/>
    <property type="match status" value="1"/>
</dbReference>
<dbReference type="InterPro" id="IPR058031">
    <property type="entry name" value="AAA_lid_NorR"/>
</dbReference>
<dbReference type="PROSITE" id="PS00675">
    <property type="entry name" value="SIGMA54_INTERACT_1"/>
    <property type="match status" value="1"/>
</dbReference>
<evidence type="ECO:0000313" key="7">
    <source>
        <dbReference type="EMBL" id="RNF61069.1"/>
    </source>
</evidence>
<dbReference type="Pfam" id="PF25601">
    <property type="entry name" value="AAA_lid_14"/>
    <property type="match status" value="1"/>
</dbReference>
<keyword evidence="2" id="KW-0067">ATP-binding</keyword>
<dbReference type="GO" id="GO:0006355">
    <property type="term" value="P:regulation of DNA-templated transcription"/>
    <property type="evidence" value="ECO:0007669"/>
    <property type="project" value="InterPro"/>
</dbReference>
<dbReference type="InterPro" id="IPR002197">
    <property type="entry name" value="HTH_Fis"/>
</dbReference>
<dbReference type="CDD" id="cd00009">
    <property type="entry name" value="AAA"/>
    <property type="match status" value="1"/>
</dbReference>
<organism evidence="7">
    <name type="scientific">Acidithiobacillus sulfuriphilus</name>
    <dbReference type="NCBI Taxonomy" id="1867749"/>
    <lineage>
        <taxon>Bacteria</taxon>
        <taxon>Pseudomonadati</taxon>
        <taxon>Pseudomonadota</taxon>
        <taxon>Acidithiobacillia</taxon>
        <taxon>Acidithiobacillales</taxon>
        <taxon>Acidithiobacillaceae</taxon>
        <taxon>Acidithiobacillus</taxon>
    </lineage>
</organism>
<reference evidence="7" key="1">
    <citation type="submission" date="2018-10" db="EMBL/GenBank/DDBJ databases">
        <title>Acidithiobacillus sulfuriphilus sp. nov.: an extremely acidophilic sulfur-oxidizing chemolithotroph isolated from a neutral pH environment.</title>
        <authorList>
            <person name="Falagan C."/>
            <person name="Moya-Beltran A."/>
            <person name="Quatrini R."/>
            <person name="Johnson D.B."/>
        </authorList>
    </citation>
    <scope>NUCLEOTIDE SEQUENCE [LARGE SCALE GENOMIC DNA]</scope>
    <source>
        <strain evidence="7">CJ-2</strain>
    </source>
</reference>
<dbReference type="PRINTS" id="PR01590">
    <property type="entry name" value="HTHFIS"/>
</dbReference>
<dbReference type="FunFam" id="3.40.50.300:FF:000006">
    <property type="entry name" value="DNA-binding transcriptional regulator NtrC"/>
    <property type="match status" value="1"/>
</dbReference>
<dbReference type="Pfam" id="PF00158">
    <property type="entry name" value="Sigma54_activat"/>
    <property type="match status" value="1"/>
</dbReference>
<dbReference type="GO" id="GO:0043565">
    <property type="term" value="F:sequence-specific DNA binding"/>
    <property type="evidence" value="ECO:0007669"/>
    <property type="project" value="InterPro"/>
</dbReference>
<evidence type="ECO:0000256" key="4">
    <source>
        <dbReference type="ARBA" id="ARBA00023125"/>
    </source>
</evidence>